<sequence length="98" mass="11297">MEELNVKVEELATKLDLISKKMHDANERITQSLELLTSSLQEVNNKVDKLDGKSNNNFLGINEKLVKMFEEIRKIGDYTRYEENQDLLDKFPAPKGKA</sequence>
<organism evidence="2 3">
    <name type="scientific">Flavobacterium cerinum</name>
    <dbReference type="NCBI Taxonomy" id="2502784"/>
    <lineage>
        <taxon>Bacteria</taxon>
        <taxon>Pseudomonadati</taxon>
        <taxon>Bacteroidota</taxon>
        <taxon>Flavobacteriia</taxon>
        <taxon>Flavobacteriales</taxon>
        <taxon>Flavobacteriaceae</taxon>
        <taxon>Flavobacterium</taxon>
    </lineage>
</organism>
<keyword evidence="1" id="KW-0175">Coiled coil</keyword>
<evidence type="ECO:0000313" key="2">
    <source>
        <dbReference type="EMBL" id="RWX00992.1"/>
    </source>
</evidence>
<evidence type="ECO:0000313" key="3">
    <source>
        <dbReference type="Proteomes" id="UP000287527"/>
    </source>
</evidence>
<dbReference type="RefSeq" id="WP_128389472.1">
    <property type="nucleotide sequence ID" value="NZ_SBII01000004.1"/>
</dbReference>
<gene>
    <name evidence="2" type="ORF">EPI11_08195</name>
</gene>
<protein>
    <submittedName>
        <fullName evidence="2">Uncharacterized protein</fullName>
    </submittedName>
</protein>
<dbReference type="EMBL" id="SBII01000004">
    <property type="protein sequence ID" value="RWX00992.1"/>
    <property type="molecule type" value="Genomic_DNA"/>
</dbReference>
<keyword evidence="3" id="KW-1185">Reference proteome</keyword>
<comment type="caution">
    <text evidence="2">The sequence shown here is derived from an EMBL/GenBank/DDBJ whole genome shotgun (WGS) entry which is preliminary data.</text>
</comment>
<name>A0A444HBZ4_9FLAO</name>
<evidence type="ECO:0000256" key="1">
    <source>
        <dbReference type="SAM" id="Coils"/>
    </source>
</evidence>
<proteinExistence type="predicted"/>
<dbReference type="AlphaFoldDB" id="A0A444HBZ4"/>
<accession>A0A444HBZ4</accession>
<dbReference type="Proteomes" id="UP000287527">
    <property type="component" value="Unassembled WGS sequence"/>
</dbReference>
<reference evidence="2 3" key="1">
    <citation type="submission" date="2019-01" db="EMBL/GenBank/DDBJ databases">
        <title>Flavobacterium sp. nov.,isolated from freshwater.</title>
        <authorList>
            <person name="Zhang R."/>
            <person name="Du Z.-J."/>
        </authorList>
    </citation>
    <scope>NUCLEOTIDE SEQUENCE [LARGE SCALE GENOMIC DNA]</scope>
    <source>
        <strain evidence="2 3">1E403</strain>
    </source>
</reference>
<feature type="coiled-coil region" evidence="1">
    <location>
        <begin position="1"/>
        <end position="53"/>
    </location>
</feature>